<evidence type="ECO:0000259" key="7">
    <source>
        <dbReference type="Pfam" id="PF07980"/>
    </source>
</evidence>
<name>A0A4V2MHM3_9SPHI</name>
<feature type="domain" description="SusD-like N-terminal" evidence="8">
    <location>
        <begin position="71"/>
        <end position="226"/>
    </location>
</feature>
<dbReference type="OrthoDB" id="993981at2"/>
<dbReference type="Pfam" id="PF07980">
    <property type="entry name" value="SusD_RagB"/>
    <property type="match status" value="1"/>
</dbReference>
<organism evidence="9 10">
    <name type="scientific">Pedobacter hiemivivus</name>
    <dbReference type="NCBI Taxonomy" id="2530454"/>
    <lineage>
        <taxon>Bacteria</taxon>
        <taxon>Pseudomonadati</taxon>
        <taxon>Bacteroidota</taxon>
        <taxon>Sphingobacteriia</taxon>
        <taxon>Sphingobacteriales</taxon>
        <taxon>Sphingobacteriaceae</taxon>
        <taxon>Pedobacter</taxon>
    </lineage>
</organism>
<evidence type="ECO:0000256" key="6">
    <source>
        <dbReference type="SAM" id="SignalP"/>
    </source>
</evidence>
<reference evidence="9 10" key="1">
    <citation type="submission" date="2019-02" db="EMBL/GenBank/DDBJ databases">
        <title>Pedobacter sp. RP-3-8 sp. nov., isolated from Arctic soil.</title>
        <authorList>
            <person name="Dahal R.H."/>
        </authorList>
    </citation>
    <scope>NUCLEOTIDE SEQUENCE [LARGE SCALE GENOMIC DNA]</scope>
    <source>
        <strain evidence="9 10">RP-3-8</strain>
    </source>
</reference>
<sequence length="522" mass="56940">MIHYKKYLMLFGLVSCLAISACKDSFFDQAPQDAITVDNYYTTADQVKASTNVLYNKVWFLWNNKAAYCIGEVASGNGRSYAADVVNFVTISATANNTEVINAWTGMYTVVAQANALINTLPLKVPASVPSAVLNNALGEAHFMRGLAYFYLVRMFGNVPIVENSLDLATNFKVNTNPVPDVYRFIINDLKFAEENCTKMVRGAPSTAQGRVSSGSAAAMLAKVYLNMEDYPNARLYAEKVINSGEFKLYGIDLPDKTYHDLFLTANNNNEESVAALQWVAGGPYATGNSLQASLATNSIITGTGDGWSVVSGTYSLLETYEAGDKRKRSTVMMKGDVYPEINQVTGGLTIPTNWPFGNTGIGVKKYVVGTPADNGGKGATQSTGNNTYLMRYAEVLLIEAEAVLGSASVTSDAAALGPFNKIRSRAGLGLKTEITKIDIFKERRIEFAIEFDYWFDLCRMDGFNVKSHPIAKAIVNAQNRGVAGTPMYLNVTDDQFLFAYPEIEVSANPKLKEAPVPYVFK</sequence>
<keyword evidence="5" id="KW-0998">Cell outer membrane</keyword>
<evidence type="ECO:0000256" key="3">
    <source>
        <dbReference type="ARBA" id="ARBA00022729"/>
    </source>
</evidence>
<evidence type="ECO:0000313" key="10">
    <source>
        <dbReference type="Proteomes" id="UP000291117"/>
    </source>
</evidence>
<keyword evidence="10" id="KW-1185">Reference proteome</keyword>
<evidence type="ECO:0000256" key="4">
    <source>
        <dbReference type="ARBA" id="ARBA00023136"/>
    </source>
</evidence>
<feature type="signal peptide" evidence="6">
    <location>
        <begin position="1"/>
        <end position="20"/>
    </location>
</feature>
<keyword evidence="3 6" id="KW-0732">Signal</keyword>
<dbReference type="InterPro" id="IPR012944">
    <property type="entry name" value="SusD_RagB_dom"/>
</dbReference>
<dbReference type="InterPro" id="IPR011990">
    <property type="entry name" value="TPR-like_helical_dom_sf"/>
</dbReference>
<comment type="caution">
    <text evidence="9">The sequence shown here is derived from an EMBL/GenBank/DDBJ whole genome shotgun (WGS) entry which is preliminary data.</text>
</comment>
<dbReference type="EMBL" id="SJSM01000024">
    <property type="protein sequence ID" value="TCC87096.1"/>
    <property type="molecule type" value="Genomic_DNA"/>
</dbReference>
<evidence type="ECO:0000256" key="1">
    <source>
        <dbReference type="ARBA" id="ARBA00004442"/>
    </source>
</evidence>
<evidence type="ECO:0000256" key="2">
    <source>
        <dbReference type="ARBA" id="ARBA00006275"/>
    </source>
</evidence>
<comment type="similarity">
    <text evidence="2">Belongs to the SusD family.</text>
</comment>
<feature type="chain" id="PRO_5020323441" evidence="6">
    <location>
        <begin position="21"/>
        <end position="522"/>
    </location>
</feature>
<dbReference type="GO" id="GO:0009279">
    <property type="term" value="C:cell outer membrane"/>
    <property type="evidence" value="ECO:0007669"/>
    <property type="project" value="UniProtKB-SubCell"/>
</dbReference>
<keyword evidence="4" id="KW-0472">Membrane</keyword>
<gene>
    <name evidence="9" type="ORF">EZ444_22855</name>
</gene>
<dbReference type="Gene3D" id="1.25.40.390">
    <property type="match status" value="1"/>
</dbReference>
<dbReference type="InterPro" id="IPR033985">
    <property type="entry name" value="SusD-like_N"/>
</dbReference>
<accession>A0A4V2MHM3</accession>
<evidence type="ECO:0000313" key="9">
    <source>
        <dbReference type="EMBL" id="TCC87096.1"/>
    </source>
</evidence>
<dbReference type="SUPFAM" id="SSF48452">
    <property type="entry name" value="TPR-like"/>
    <property type="match status" value="1"/>
</dbReference>
<proteinExistence type="inferred from homology"/>
<dbReference type="Pfam" id="PF14322">
    <property type="entry name" value="SusD-like_3"/>
    <property type="match status" value="1"/>
</dbReference>
<dbReference type="AlphaFoldDB" id="A0A4V2MHM3"/>
<feature type="domain" description="RagB/SusD" evidence="7">
    <location>
        <begin position="313"/>
        <end position="516"/>
    </location>
</feature>
<dbReference type="Proteomes" id="UP000291117">
    <property type="component" value="Unassembled WGS sequence"/>
</dbReference>
<dbReference type="PROSITE" id="PS51257">
    <property type="entry name" value="PROKAR_LIPOPROTEIN"/>
    <property type="match status" value="1"/>
</dbReference>
<comment type="subcellular location">
    <subcellularLocation>
        <location evidence="1">Cell outer membrane</location>
    </subcellularLocation>
</comment>
<dbReference type="RefSeq" id="WP_131611719.1">
    <property type="nucleotide sequence ID" value="NZ_SJSM01000024.1"/>
</dbReference>
<evidence type="ECO:0000259" key="8">
    <source>
        <dbReference type="Pfam" id="PF14322"/>
    </source>
</evidence>
<protein>
    <submittedName>
        <fullName evidence="9">RagB/SusD family nutrient uptake outer membrane protein</fullName>
    </submittedName>
</protein>
<evidence type="ECO:0000256" key="5">
    <source>
        <dbReference type="ARBA" id="ARBA00023237"/>
    </source>
</evidence>